<comment type="subcellular location">
    <subcellularLocation>
        <location evidence="1">Nucleus</location>
    </subcellularLocation>
</comment>
<evidence type="ECO:0000256" key="2">
    <source>
        <dbReference type="ARBA" id="ARBA00022723"/>
    </source>
</evidence>
<evidence type="ECO:0000313" key="10">
    <source>
        <dbReference type="EMBL" id="EFN78297.1"/>
    </source>
</evidence>
<feature type="compositionally biased region" description="Polar residues" evidence="8">
    <location>
        <begin position="15"/>
        <end position="29"/>
    </location>
</feature>
<keyword evidence="3" id="KW-0677">Repeat</keyword>
<keyword evidence="6" id="KW-0539">Nucleus</keyword>
<dbReference type="Gene3D" id="3.30.160.60">
    <property type="entry name" value="Classic Zinc Finger"/>
    <property type="match status" value="2"/>
</dbReference>
<evidence type="ECO:0000256" key="8">
    <source>
        <dbReference type="SAM" id="MobiDB-lite"/>
    </source>
</evidence>
<evidence type="ECO:0000256" key="4">
    <source>
        <dbReference type="ARBA" id="ARBA00022771"/>
    </source>
</evidence>
<reference evidence="10 11" key="1">
    <citation type="journal article" date="2010" name="Science">
        <title>Genomic comparison of the ants Camponotus floridanus and Harpegnathos saltator.</title>
        <authorList>
            <person name="Bonasio R."/>
            <person name="Zhang G."/>
            <person name="Ye C."/>
            <person name="Mutti N.S."/>
            <person name="Fang X."/>
            <person name="Qin N."/>
            <person name="Donahue G."/>
            <person name="Yang P."/>
            <person name="Li Q."/>
            <person name="Li C."/>
            <person name="Zhang P."/>
            <person name="Huang Z."/>
            <person name="Berger S.L."/>
            <person name="Reinberg D."/>
            <person name="Wang J."/>
            <person name="Liebig J."/>
        </authorList>
    </citation>
    <scope>NUCLEOTIDE SEQUENCE [LARGE SCALE GENOMIC DNA]</scope>
    <source>
        <strain evidence="10 11">R22 G/1</strain>
    </source>
</reference>
<keyword evidence="4 7" id="KW-0863">Zinc-finger</keyword>
<dbReference type="PANTHER" id="PTHR24406">
    <property type="entry name" value="TRANSCRIPTIONAL REPRESSOR CTCFL-RELATED"/>
    <property type="match status" value="1"/>
</dbReference>
<dbReference type="PROSITE" id="PS00028">
    <property type="entry name" value="ZINC_FINGER_C2H2_1"/>
    <property type="match status" value="1"/>
</dbReference>
<protein>
    <submittedName>
        <fullName evidence="10">Zinc finger protein 26</fullName>
    </submittedName>
</protein>
<name>E2C176_HARSA</name>
<organism evidence="11">
    <name type="scientific">Harpegnathos saltator</name>
    <name type="common">Jerdon's jumping ant</name>
    <dbReference type="NCBI Taxonomy" id="610380"/>
    <lineage>
        <taxon>Eukaryota</taxon>
        <taxon>Metazoa</taxon>
        <taxon>Ecdysozoa</taxon>
        <taxon>Arthropoda</taxon>
        <taxon>Hexapoda</taxon>
        <taxon>Insecta</taxon>
        <taxon>Pterygota</taxon>
        <taxon>Neoptera</taxon>
        <taxon>Endopterygota</taxon>
        <taxon>Hymenoptera</taxon>
        <taxon>Apocrita</taxon>
        <taxon>Aculeata</taxon>
        <taxon>Formicoidea</taxon>
        <taxon>Formicidae</taxon>
        <taxon>Ponerinae</taxon>
        <taxon>Ponerini</taxon>
        <taxon>Harpegnathos</taxon>
    </lineage>
</organism>
<dbReference type="InterPro" id="IPR036236">
    <property type="entry name" value="Znf_C2H2_sf"/>
</dbReference>
<dbReference type="GO" id="GO:0005634">
    <property type="term" value="C:nucleus"/>
    <property type="evidence" value="ECO:0007669"/>
    <property type="project" value="UniProtKB-SubCell"/>
</dbReference>
<evidence type="ECO:0000256" key="3">
    <source>
        <dbReference type="ARBA" id="ARBA00022737"/>
    </source>
</evidence>
<dbReference type="InParanoid" id="E2C176"/>
<keyword evidence="2" id="KW-0479">Metal-binding</keyword>
<dbReference type="OrthoDB" id="10039931at2759"/>
<dbReference type="InterPro" id="IPR050888">
    <property type="entry name" value="ZnF_C2H2-type_TF"/>
</dbReference>
<evidence type="ECO:0000256" key="7">
    <source>
        <dbReference type="PROSITE-ProRule" id="PRU00042"/>
    </source>
</evidence>
<dbReference type="Proteomes" id="UP000008237">
    <property type="component" value="Unassembled WGS sequence"/>
</dbReference>
<evidence type="ECO:0000256" key="6">
    <source>
        <dbReference type="ARBA" id="ARBA00023242"/>
    </source>
</evidence>
<dbReference type="SUPFAM" id="SSF57667">
    <property type="entry name" value="beta-beta-alpha zinc fingers"/>
    <property type="match status" value="1"/>
</dbReference>
<dbReference type="PROSITE" id="PS50157">
    <property type="entry name" value="ZINC_FINGER_C2H2_2"/>
    <property type="match status" value="1"/>
</dbReference>
<gene>
    <name evidence="10" type="ORF">EAI_04985</name>
</gene>
<accession>E2C176</accession>
<dbReference type="AlphaFoldDB" id="E2C176"/>
<keyword evidence="5" id="KW-0862">Zinc</keyword>
<evidence type="ECO:0000256" key="5">
    <source>
        <dbReference type="ARBA" id="ARBA00022833"/>
    </source>
</evidence>
<proteinExistence type="predicted"/>
<evidence type="ECO:0000256" key="1">
    <source>
        <dbReference type="ARBA" id="ARBA00004123"/>
    </source>
</evidence>
<dbReference type="EMBL" id="GL451891">
    <property type="protein sequence ID" value="EFN78297.1"/>
    <property type="molecule type" value="Genomic_DNA"/>
</dbReference>
<feature type="region of interest" description="Disordered" evidence="8">
    <location>
        <begin position="1"/>
        <end position="35"/>
    </location>
</feature>
<feature type="domain" description="C2H2-type" evidence="9">
    <location>
        <begin position="172"/>
        <end position="195"/>
    </location>
</feature>
<sequence length="230" mass="27277">MSLKSHIQRLHPNKQEGTNITQPGPSLKSNLCGKHSTKESSTKKYFKIPKQCKICKQNFHDKHELNDHYEKDHKHRFHKCKYCNHKTIYKRNLKTHEETHIRNSTNSGGYKCTEPGCNKIYKNKKAMKYHIMINYYKNKMKSNNAGPGLSSESNLYGELFSRTKNEKYKVSGQCRICGQIFRNKKILVKHSMEVHQRCVHICQEETCNYETNYMQTMQRHFTMKHMNNEN</sequence>
<evidence type="ECO:0000313" key="11">
    <source>
        <dbReference type="Proteomes" id="UP000008237"/>
    </source>
</evidence>
<feature type="compositionally biased region" description="Basic residues" evidence="8">
    <location>
        <begin position="1"/>
        <end position="12"/>
    </location>
</feature>
<dbReference type="InterPro" id="IPR013087">
    <property type="entry name" value="Znf_C2H2_type"/>
</dbReference>
<dbReference type="SMART" id="SM00355">
    <property type="entry name" value="ZnF_C2H2"/>
    <property type="match status" value="5"/>
</dbReference>
<dbReference type="GO" id="GO:0008270">
    <property type="term" value="F:zinc ion binding"/>
    <property type="evidence" value="ECO:0007669"/>
    <property type="project" value="UniProtKB-KW"/>
</dbReference>
<evidence type="ECO:0000259" key="9">
    <source>
        <dbReference type="PROSITE" id="PS50157"/>
    </source>
</evidence>
<keyword evidence="11" id="KW-1185">Reference proteome</keyword>